<dbReference type="OrthoDB" id="9792692at2"/>
<feature type="domain" description="Quinate/shikimate 5-dehydrogenase/glutamyl-tRNA reductase" evidence="9">
    <location>
        <begin position="120"/>
        <end position="189"/>
    </location>
</feature>
<name>A0A1D2LAQ0_BROTH</name>
<feature type="binding site" evidence="8">
    <location>
        <position position="102"/>
    </location>
    <ligand>
        <name>shikimate</name>
        <dbReference type="ChEBI" id="CHEBI:36208"/>
    </ligand>
</feature>
<evidence type="ECO:0000256" key="8">
    <source>
        <dbReference type="HAMAP-Rule" id="MF_00222"/>
    </source>
</evidence>
<dbReference type="SUPFAM" id="SSF53223">
    <property type="entry name" value="Aminoacid dehydrogenase-like, N-terminal domain"/>
    <property type="match status" value="1"/>
</dbReference>
<dbReference type="AlphaFoldDB" id="A0A1D2LAQ0"/>
<feature type="domain" description="Shikimate dehydrogenase substrate binding N-terminal" evidence="10">
    <location>
        <begin position="7"/>
        <end position="89"/>
    </location>
</feature>
<dbReference type="EMBL" id="OUNC01000003">
    <property type="protein sequence ID" value="SPP26680.1"/>
    <property type="molecule type" value="Genomic_DNA"/>
</dbReference>
<dbReference type="Gene3D" id="3.40.50.720">
    <property type="entry name" value="NAD(P)-binding Rossmann-like Domain"/>
    <property type="match status" value="1"/>
</dbReference>
<dbReference type="Pfam" id="PF01488">
    <property type="entry name" value="Shikimate_DH"/>
    <property type="match status" value="1"/>
</dbReference>
<dbReference type="GeneID" id="66536579"/>
<feature type="binding site" evidence="8">
    <location>
        <position position="87"/>
    </location>
    <ligand>
        <name>shikimate</name>
        <dbReference type="ChEBI" id="CHEBI:36208"/>
    </ligand>
</feature>
<evidence type="ECO:0000256" key="6">
    <source>
        <dbReference type="ARBA" id="ARBA00023141"/>
    </source>
</evidence>
<dbReference type="InterPro" id="IPR036291">
    <property type="entry name" value="NAD(P)-bd_dom_sf"/>
</dbReference>
<comment type="subunit">
    <text evidence="8">Homodimer.</text>
</comment>
<keyword evidence="3 8" id="KW-0028">Amino-acid biosynthesis</keyword>
<evidence type="ECO:0000256" key="1">
    <source>
        <dbReference type="ARBA" id="ARBA00004871"/>
    </source>
</evidence>
<dbReference type="UniPathway" id="UPA00053">
    <property type="reaction ID" value="UER00087"/>
</dbReference>
<feature type="active site" description="Proton acceptor" evidence="8">
    <location>
        <position position="66"/>
    </location>
</feature>
<dbReference type="GO" id="GO:0005829">
    <property type="term" value="C:cytosol"/>
    <property type="evidence" value="ECO:0007669"/>
    <property type="project" value="TreeGrafter"/>
</dbReference>
<reference evidence="13" key="3">
    <citation type="submission" date="2018-04" db="EMBL/GenBank/DDBJ databases">
        <authorList>
            <person name="Go L.Y."/>
            <person name="Mitchell J.A."/>
        </authorList>
    </citation>
    <scope>NUCLEOTIDE SEQUENCE</scope>
    <source>
        <strain evidence="13">BSAS1 3</strain>
    </source>
</reference>
<feature type="binding site" evidence="8">
    <location>
        <begin position="15"/>
        <end position="17"/>
    </location>
    <ligand>
        <name>shikimate</name>
        <dbReference type="ChEBI" id="CHEBI:36208"/>
    </ligand>
</feature>
<evidence type="ECO:0000256" key="4">
    <source>
        <dbReference type="ARBA" id="ARBA00022857"/>
    </source>
</evidence>
<proteinExistence type="inferred from homology"/>
<dbReference type="NCBIfam" id="TIGR00507">
    <property type="entry name" value="aroE"/>
    <property type="match status" value="1"/>
</dbReference>
<dbReference type="Pfam" id="PF08501">
    <property type="entry name" value="Shikimate_dh_N"/>
    <property type="match status" value="1"/>
</dbReference>
<dbReference type="SUPFAM" id="SSF51735">
    <property type="entry name" value="NAD(P)-binding Rossmann-fold domains"/>
    <property type="match status" value="1"/>
</dbReference>
<feature type="binding site" evidence="8">
    <location>
        <begin position="127"/>
        <end position="131"/>
    </location>
    <ligand>
        <name>NADP(+)</name>
        <dbReference type="ChEBI" id="CHEBI:58349"/>
    </ligand>
</feature>
<accession>A0A1D2LAQ0</accession>
<reference evidence="12 14" key="1">
    <citation type="submission" date="2017-09" db="EMBL/GenBank/DDBJ databases">
        <title>Complete Genome Sequences of Two Strains of the Meat Spoilage Bacterium Brochothrix thermosphacta Isolated from Ground Chicken.</title>
        <authorList>
            <person name="Paoli G.C."/>
            <person name="Wijey C."/>
            <person name="Chen C.-Y."/>
            <person name="Nguyen L."/>
            <person name="Yan X."/>
            <person name="Irwin P.L."/>
        </authorList>
    </citation>
    <scope>NUCLEOTIDE SEQUENCE [LARGE SCALE GENOMIC DNA]</scope>
    <source>
        <strain evidence="12 14">BI</strain>
    </source>
</reference>
<keyword evidence="4 8" id="KW-0521">NADP</keyword>
<dbReference type="InterPro" id="IPR022893">
    <property type="entry name" value="Shikimate_DH_fam"/>
</dbReference>
<evidence type="ECO:0000259" key="11">
    <source>
        <dbReference type="Pfam" id="PF18317"/>
    </source>
</evidence>
<dbReference type="KEGG" id="bths:CNY62_10070"/>
<dbReference type="GO" id="GO:0019632">
    <property type="term" value="P:shikimate metabolic process"/>
    <property type="evidence" value="ECO:0007669"/>
    <property type="project" value="InterPro"/>
</dbReference>
<dbReference type="InterPro" id="IPR046346">
    <property type="entry name" value="Aminoacid_DH-like_N_sf"/>
</dbReference>
<evidence type="ECO:0000313" key="15">
    <source>
        <dbReference type="Proteomes" id="UP000270190"/>
    </source>
</evidence>
<sequence>MKKTYAVIGYPVSHSISPAIHQQALNALEIDASYVPFEITCANQAAAFSGLKALGIDGFNITAPYKEAIIPYLDELADSAKLAQAVNTVKKTDTGYVGYNTDGDGFIASLKEDFKALTLETRFLIIGAGGAAKGILEAMKAQGYNNITITNRTLATAENLAELLNCQSMDLETAQANLADFDCIVQTTSVGMDASSEALPIELTGLRADTFVSDLIYNPQETAFLKAAGSNPKQNGLGMLIYQAALAFEIWTGKWPDIDLMYNAANEKGFKKC</sequence>
<dbReference type="Gene3D" id="3.40.50.10860">
    <property type="entry name" value="Leucine Dehydrogenase, chain A, domain 1"/>
    <property type="match status" value="1"/>
</dbReference>
<dbReference type="Pfam" id="PF18317">
    <property type="entry name" value="SDH_C"/>
    <property type="match status" value="1"/>
</dbReference>
<feature type="binding site" evidence="8">
    <location>
        <position position="236"/>
    </location>
    <ligand>
        <name>NADP(+)</name>
        <dbReference type="ChEBI" id="CHEBI:58349"/>
    </ligand>
</feature>
<dbReference type="STRING" id="2756.BFR44_10745"/>
<dbReference type="GO" id="GO:0009073">
    <property type="term" value="P:aromatic amino acid family biosynthetic process"/>
    <property type="evidence" value="ECO:0007669"/>
    <property type="project" value="UniProtKB-KW"/>
</dbReference>
<dbReference type="Proteomes" id="UP000243591">
    <property type="component" value="Chromosome"/>
</dbReference>
<dbReference type="HAMAP" id="MF_00222">
    <property type="entry name" value="Shikimate_DH_AroE"/>
    <property type="match status" value="1"/>
</dbReference>
<feature type="binding site" evidence="8">
    <location>
        <position position="62"/>
    </location>
    <ligand>
        <name>shikimate</name>
        <dbReference type="ChEBI" id="CHEBI:36208"/>
    </ligand>
</feature>
<evidence type="ECO:0000259" key="10">
    <source>
        <dbReference type="Pfam" id="PF08501"/>
    </source>
</evidence>
<organism evidence="12 14">
    <name type="scientific">Brochothrix thermosphacta</name>
    <name type="common">Microbacterium thermosphactum</name>
    <dbReference type="NCBI Taxonomy" id="2756"/>
    <lineage>
        <taxon>Bacteria</taxon>
        <taxon>Bacillati</taxon>
        <taxon>Bacillota</taxon>
        <taxon>Bacilli</taxon>
        <taxon>Bacillales</taxon>
        <taxon>Listeriaceae</taxon>
        <taxon>Brochothrix</taxon>
    </lineage>
</organism>
<dbReference type="Proteomes" id="UP000270190">
    <property type="component" value="Unassembled WGS sequence"/>
</dbReference>
<reference evidence="15" key="2">
    <citation type="submission" date="2018-04" db="EMBL/GenBank/DDBJ databases">
        <authorList>
            <person name="Illikoud N."/>
        </authorList>
    </citation>
    <scope>NUCLEOTIDE SEQUENCE [LARGE SCALE GENOMIC DNA]</scope>
</reference>
<dbReference type="InterPro" id="IPR006151">
    <property type="entry name" value="Shikm_DH/Glu-tRNA_Rdtase"/>
</dbReference>
<comment type="caution">
    <text evidence="8">Lacks conserved residue(s) required for the propagation of feature annotation.</text>
</comment>
<comment type="function">
    <text evidence="8">Involved in the biosynthesis of the chorismate, which leads to the biosynthesis of aromatic amino acids. Catalyzes the reversible NADPH linked reduction of 3-dehydroshikimate (DHSA) to yield shikimate (SA).</text>
</comment>
<dbReference type="GO" id="GO:0009423">
    <property type="term" value="P:chorismate biosynthetic process"/>
    <property type="evidence" value="ECO:0007669"/>
    <property type="project" value="UniProtKB-UniRule"/>
</dbReference>
<evidence type="ECO:0000313" key="12">
    <source>
        <dbReference type="EMBL" id="ATF26702.1"/>
    </source>
</evidence>
<dbReference type="InterPro" id="IPR013708">
    <property type="entry name" value="Shikimate_DH-bd_N"/>
</dbReference>
<dbReference type="GO" id="GO:0004764">
    <property type="term" value="F:shikimate 3-dehydrogenase (NADP+) activity"/>
    <property type="evidence" value="ECO:0007669"/>
    <property type="project" value="UniProtKB-UniRule"/>
</dbReference>
<feature type="binding site" evidence="8">
    <location>
        <position position="217"/>
    </location>
    <ligand>
        <name>shikimate</name>
        <dbReference type="ChEBI" id="CHEBI:36208"/>
    </ligand>
</feature>
<feature type="binding site" evidence="8">
    <location>
        <position position="78"/>
    </location>
    <ligand>
        <name>NADP(+)</name>
        <dbReference type="ChEBI" id="CHEBI:58349"/>
    </ligand>
</feature>
<evidence type="ECO:0000256" key="3">
    <source>
        <dbReference type="ARBA" id="ARBA00022605"/>
    </source>
</evidence>
<keyword evidence="14" id="KW-1185">Reference proteome</keyword>
<keyword evidence="6 8" id="KW-0057">Aromatic amino acid biosynthesis</keyword>
<dbReference type="EC" id="1.1.1.25" evidence="2 8"/>
<dbReference type="GO" id="GO:0008652">
    <property type="term" value="P:amino acid biosynthetic process"/>
    <property type="evidence" value="ECO:0007669"/>
    <property type="project" value="UniProtKB-KW"/>
</dbReference>
<feature type="binding site" evidence="8">
    <location>
        <position position="215"/>
    </location>
    <ligand>
        <name>NADP(+)</name>
        <dbReference type="ChEBI" id="CHEBI:58349"/>
    </ligand>
</feature>
<evidence type="ECO:0000256" key="7">
    <source>
        <dbReference type="ARBA" id="ARBA00049442"/>
    </source>
</evidence>
<evidence type="ECO:0000259" key="9">
    <source>
        <dbReference type="Pfam" id="PF01488"/>
    </source>
</evidence>
<dbReference type="PANTHER" id="PTHR21089">
    <property type="entry name" value="SHIKIMATE DEHYDROGENASE"/>
    <property type="match status" value="1"/>
</dbReference>
<evidence type="ECO:0000256" key="5">
    <source>
        <dbReference type="ARBA" id="ARBA00023002"/>
    </source>
</evidence>
<comment type="pathway">
    <text evidence="1 8">Metabolic intermediate biosynthesis; chorismate biosynthesis; chorismate from D-erythrose 4-phosphate and phosphoenolpyruvate: step 4/7.</text>
</comment>
<dbReference type="CDD" id="cd01065">
    <property type="entry name" value="NAD_bind_Shikimate_DH"/>
    <property type="match status" value="1"/>
</dbReference>
<protein>
    <recommendedName>
        <fullName evidence="2 8">Shikimate dehydrogenase (NADP(+))</fullName>
        <shortName evidence="8">SDH</shortName>
        <ecNumber evidence="2 8">1.1.1.25</ecNumber>
    </recommendedName>
</protein>
<dbReference type="EMBL" id="CP023483">
    <property type="protein sequence ID" value="ATF26702.1"/>
    <property type="molecule type" value="Genomic_DNA"/>
</dbReference>
<dbReference type="RefSeq" id="WP_036027100.1">
    <property type="nucleotide sequence ID" value="NZ_CBCPHX010000010.1"/>
</dbReference>
<dbReference type="InterPro" id="IPR011342">
    <property type="entry name" value="Shikimate_DH"/>
</dbReference>
<feature type="domain" description="SDH C-terminal" evidence="11">
    <location>
        <begin position="236"/>
        <end position="265"/>
    </location>
</feature>
<comment type="catalytic activity">
    <reaction evidence="7 8">
        <text>shikimate + NADP(+) = 3-dehydroshikimate + NADPH + H(+)</text>
        <dbReference type="Rhea" id="RHEA:17737"/>
        <dbReference type="ChEBI" id="CHEBI:15378"/>
        <dbReference type="ChEBI" id="CHEBI:16630"/>
        <dbReference type="ChEBI" id="CHEBI:36208"/>
        <dbReference type="ChEBI" id="CHEBI:57783"/>
        <dbReference type="ChEBI" id="CHEBI:58349"/>
        <dbReference type="EC" id="1.1.1.25"/>
    </reaction>
</comment>
<dbReference type="PANTHER" id="PTHR21089:SF1">
    <property type="entry name" value="BIFUNCTIONAL 3-DEHYDROQUINATE DEHYDRATASE_SHIKIMATE DEHYDROGENASE, CHLOROPLASTIC"/>
    <property type="match status" value="1"/>
</dbReference>
<keyword evidence="5 8" id="KW-0560">Oxidoreductase</keyword>
<feature type="binding site" evidence="8">
    <location>
        <position position="243"/>
    </location>
    <ligand>
        <name>shikimate</name>
        <dbReference type="ChEBI" id="CHEBI:36208"/>
    </ligand>
</feature>
<comment type="similarity">
    <text evidence="8">Belongs to the shikimate dehydrogenase family.</text>
</comment>
<dbReference type="GO" id="GO:0050661">
    <property type="term" value="F:NADP binding"/>
    <property type="evidence" value="ECO:0007669"/>
    <property type="project" value="InterPro"/>
</dbReference>
<dbReference type="InterPro" id="IPR041121">
    <property type="entry name" value="SDH_C"/>
</dbReference>
<evidence type="ECO:0000313" key="13">
    <source>
        <dbReference type="EMBL" id="SPP26680.1"/>
    </source>
</evidence>
<evidence type="ECO:0000313" key="14">
    <source>
        <dbReference type="Proteomes" id="UP000243591"/>
    </source>
</evidence>
<gene>
    <name evidence="8 12" type="primary">aroE</name>
    <name evidence="13" type="ORF">BTBSAS_110029</name>
    <name evidence="12" type="ORF">CNY62_10070</name>
</gene>
<evidence type="ECO:0000256" key="2">
    <source>
        <dbReference type="ARBA" id="ARBA00012962"/>
    </source>
</evidence>